<gene>
    <name evidence="2" type="ORF">RFI_00045</name>
</gene>
<accession>X6PH48</accession>
<feature type="transmembrane region" description="Helical" evidence="1">
    <location>
        <begin position="43"/>
        <end position="59"/>
    </location>
</feature>
<reference evidence="2 3" key="1">
    <citation type="journal article" date="2013" name="Curr. Biol.">
        <title>The Genome of the Foraminiferan Reticulomyxa filosa.</title>
        <authorList>
            <person name="Glockner G."/>
            <person name="Hulsmann N."/>
            <person name="Schleicher M."/>
            <person name="Noegel A.A."/>
            <person name="Eichinger L."/>
            <person name="Gallinger C."/>
            <person name="Pawlowski J."/>
            <person name="Sierra R."/>
            <person name="Euteneuer U."/>
            <person name="Pillet L."/>
            <person name="Moustafa A."/>
            <person name="Platzer M."/>
            <person name="Groth M."/>
            <person name="Szafranski K."/>
            <person name="Schliwa M."/>
        </authorList>
    </citation>
    <scope>NUCLEOTIDE SEQUENCE [LARGE SCALE GENOMIC DNA]</scope>
</reference>
<protein>
    <submittedName>
        <fullName evidence="2">Uncharacterized protein</fullName>
    </submittedName>
</protein>
<dbReference type="EMBL" id="ASPP01000050">
    <property type="protein sequence ID" value="ETO37017.1"/>
    <property type="molecule type" value="Genomic_DNA"/>
</dbReference>
<keyword evidence="1" id="KW-0812">Transmembrane</keyword>
<dbReference type="Proteomes" id="UP000023152">
    <property type="component" value="Unassembled WGS sequence"/>
</dbReference>
<feature type="transmembrane region" description="Helical" evidence="1">
    <location>
        <begin position="79"/>
        <end position="97"/>
    </location>
</feature>
<organism evidence="2 3">
    <name type="scientific">Reticulomyxa filosa</name>
    <dbReference type="NCBI Taxonomy" id="46433"/>
    <lineage>
        <taxon>Eukaryota</taxon>
        <taxon>Sar</taxon>
        <taxon>Rhizaria</taxon>
        <taxon>Retaria</taxon>
        <taxon>Foraminifera</taxon>
        <taxon>Monothalamids</taxon>
        <taxon>Reticulomyxidae</taxon>
        <taxon>Reticulomyxa</taxon>
    </lineage>
</organism>
<proteinExistence type="predicted"/>
<evidence type="ECO:0000256" key="1">
    <source>
        <dbReference type="SAM" id="Phobius"/>
    </source>
</evidence>
<evidence type="ECO:0000313" key="2">
    <source>
        <dbReference type="EMBL" id="ETO37017.1"/>
    </source>
</evidence>
<keyword evidence="1" id="KW-0472">Membrane</keyword>
<comment type="caution">
    <text evidence="2">The sequence shown here is derived from an EMBL/GenBank/DDBJ whole genome shotgun (WGS) entry which is preliminary data.</text>
</comment>
<keyword evidence="1" id="KW-1133">Transmembrane helix</keyword>
<sequence>MFFKNDTFFVFVFIFIFKFFSIKITLCQYNIFMINKYFATKYYIFYFYVLFILHSMYRIQILFKISSQTNSFYKKTGELFIVIANAFIVSEEFYMLII</sequence>
<evidence type="ECO:0000313" key="3">
    <source>
        <dbReference type="Proteomes" id="UP000023152"/>
    </source>
</evidence>
<dbReference type="AlphaFoldDB" id="X6PH48"/>
<keyword evidence="3" id="KW-1185">Reference proteome</keyword>
<name>X6PH48_RETFI</name>
<feature type="transmembrane region" description="Helical" evidence="1">
    <location>
        <begin position="7"/>
        <end position="31"/>
    </location>
</feature>